<evidence type="ECO:0000313" key="2">
    <source>
        <dbReference type="EMBL" id="KAF9417258.1"/>
    </source>
</evidence>
<sequence>MKVLFILFLCFLMVSTEIFGGHRRNFIRPRQNLYPSSRIRRIYVAGGTTKKPPPKKNVVSRITSPFQTTQEPIIITTLQ</sequence>
<gene>
    <name evidence="2" type="ORF">HW555_005572</name>
</gene>
<protein>
    <submittedName>
        <fullName evidence="2">Uncharacterized protein</fullName>
    </submittedName>
</protein>
<comment type="caution">
    <text evidence="2">The sequence shown here is derived from an EMBL/GenBank/DDBJ whole genome shotgun (WGS) entry which is preliminary data.</text>
</comment>
<reference evidence="2" key="1">
    <citation type="submission" date="2020-08" db="EMBL/GenBank/DDBJ databases">
        <title>Spodoptera exigua strain:BAW_Kor-Di-RS1 Genome sequencing and assembly.</title>
        <authorList>
            <person name="Kim J."/>
            <person name="Nam H.Y."/>
            <person name="Kwon M."/>
            <person name="Choi J.H."/>
            <person name="Cho S.R."/>
            <person name="Kim G.-H."/>
        </authorList>
    </citation>
    <scope>NUCLEOTIDE SEQUENCE</scope>
    <source>
        <strain evidence="2">BAW_Kor-Di-RS1</strain>
        <tissue evidence="2">Whole-body</tissue>
    </source>
</reference>
<feature type="chain" id="PRO_5032657135" evidence="1">
    <location>
        <begin position="17"/>
        <end position="79"/>
    </location>
</feature>
<evidence type="ECO:0000313" key="3">
    <source>
        <dbReference type="Proteomes" id="UP000648187"/>
    </source>
</evidence>
<evidence type="ECO:0000256" key="1">
    <source>
        <dbReference type="SAM" id="SignalP"/>
    </source>
</evidence>
<keyword evidence="1" id="KW-0732">Signal</keyword>
<keyword evidence="3" id="KW-1185">Reference proteome</keyword>
<dbReference type="Proteomes" id="UP000648187">
    <property type="component" value="Unassembled WGS sequence"/>
</dbReference>
<accession>A0A835GHL9</accession>
<proteinExistence type="predicted"/>
<feature type="signal peptide" evidence="1">
    <location>
        <begin position="1"/>
        <end position="16"/>
    </location>
</feature>
<dbReference type="AlphaFoldDB" id="A0A835GHL9"/>
<name>A0A835GHL9_SPOEX</name>
<organism evidence="2 3">
    <name type="scientific">Spodoptera exigua</name>
    <name type="common">Beet armyworm</name>
    <name type="synonym">Noctua fulgens</name>
    <dbReference type="NCBI Taxonomy" id="7107"/>
    <lineage>
        <taxon>Eukaryota</taxon>
        <taxon>Metazoa</taxon>
        <taxon>Ecdysozoa</taxon>
        <taxon>Arthropoda</taxon>
        <taxon>Hexapoda</taxon>
        <taxon>Insecta</taxon>
        <taxon>Pterygota</taxon>
        <taxon>Neoptera</taxon>
        <taxon>Endopterygota</taxon>
        <taxon>Lepidoptera</taxon>
        <taxon>Glossata</taxon>
        <taxon>Ditrysia</taxon>
        <taxon>Noctuoidea</taxon>
        <taxon>Noctuidae</taxon>
        <taxon>Amphipyrinae</taxon>
        <taxon>Spodoptera</taxon>
    </lineage>
</organism>
<dbReference type="EMBL" id="JACKWZ010000074">
    <property type="protein sequence ID" value="KAF9417258.1"/>
    <property type="molecule type" value="Genomic_DNA"/>
</dbReference>